<dbReference type="OrthoDB" id="442947at2759"/>
<gene>
    <name evidence="4" type="ORF">Taro_005507</name>
</gene>
<evidence type="ECO:0000313" key="5">
    <source>
        <dbReference type="Proteomes" id="UP000652761"/>
    </source>
</evidence>
<dbReference type="Gene3D" id="3.30.1370.10">
    <property type="entry name" value="K Homology domain, type 1"/>
    <property type="match status" value="2"/>
</dbReference>
<dbReference type="CDD" id="cd00105">
    <property type="entry name" value="KH-I"/>
    <property type="match status" value="1"/>
</dbReference>
<evidence type="ECO:0000256" key="1">
    <source>
        <dbReference type="ARBA" id="ARBA00022737"/>
    </source>
</evidence>
<evidence type="ECO:0000256" key="2">
    <source>
        <dbReference type="PROSITE-ProRule" id="PRU00117"/>
    </source>
</evidence>
<dbReference type="CDD" id="cd22460">
    <property type="entry name" value="KH-I_PEPPER_rpt2_like"/>
    <property type="match status" value="1"/>
</dbReference>
<dbReference type="GO" id="GO:0003723">
    <property type="term" value="F:RNA binding"/>
    <property type="evidence" value="ECO:0007669"/>
    <property type="project" value="UniProtKB-UniRule"/>
</dbReference>
<organism evidence="4 5">
    <name type="scientific">Colocasia esculenta</name>
    <name type="common">Wild taro</name>
    <name type="synonym">Arum esculentum</name>
    <dbReference type="NCBI Taxonomy" id="4460"/>
    <lineage>
        <taxon>Eukaryota</taxon>
        <taxon>Viridiplantae</taxon>
        <taxon>Streptophyta</taxon>
        <taxon>Embryophyta</taxon>
        <taxon>Tracheophyta</taxon>
        <taxon>Spermatophyta</taxon>
        <taxon>Magnoliopsida</taxon>
        <taxon>Liliopsida</taxon>
        <taxon>Araceae</taxon>
        <taxon>Aroideae</taxon>
        <taxon>Colocasieae</taxon>
        <taxon>Colocasia</taxon>
    </lineage>
</organism>
<dbReference type="EMBL" id="NMUH01000155">
    <property type="protein sequence ID" value="MQL73156.1"/>
    <property type="molecule type" value="Genomic_DNA"/>
</dbReference>
<feature type="domain" description="K Homology" evidence="3">
    <location>
        <begin position="145"/>
        <end position="222"/>
    </location>
</feature>
<reference evidence="4" key="1">
    <citation type="submission" date="2017-07" db="EMBL/GenBank/DDBJ databases">
        <title>Taro Niue Genome Assembly and Annotation.</title>
        <authorList>
            <person name="Atibalentja N."/>
            <person name="Keating K."/>
            <person name="Fields C.J."/>
        </authorList>
    </citation>
    <scope>NUCLEOTIDE SEQUENCE</scope>
    <source>
        <strain evidence="4">Niue_2</strain>
        <tissue evidence="4">Leaf</tissue>
    </source>
</reference>
<dbReference type="Proteomes" id="UP000652761">
    <property type="component" value="Unassembled WGS sequence"/>
</dbReference>
<dbReference type="PROSITE" id="PS50084">
    <property type="entry name" value="KH_TYPE_1"/>
    <property type="match status" value="2"/>
</dbReference>
<dbReference type="InterPro" id="IPR004087">
    <property type="entry name" value="KH_dom"/>
</dbReference>
<dbReference type="AlphaFoldDB" id="A0A843TSK4"/>
<name>A0A843TSK4_COLES</name>
<dbReference type="SMART" id="SM00322">
    <property type="entry name" value="KH"/>
    <property type="match status" value="2"/>
</dbReference>
<dbReference type="SUPFAM" id="SSF54791">
    <property type="entry name" value="Eukaryotic type KH-domain (KH-domain type I)"/>
    <property type="match status" value="2"/>
</dbReference>
<dbReference type="InterPro" id="IPR004088">
    <property type="entry name" value="KH_dom_type_1"/>
</dbReference>
<accession>A0A843TSK4</accession>
<proteinExistence type="predicted"/>
<keyword evidence="5" id="KW-1185">Reference proteome</keyword>
<dbReference type="InterPro" id="IPR036612">
    <property type="entry name" value="KH_dom_type_1_sf"/>
</dbReference>
<dbReference type="Pfam" id="PF00013">
    <property type="entry name" value="KH_1"/>
    <property type="match status" value="2"/>
</dbReference>
<evidence type="ECO:0000313" key="4">
    <source>
        <dbReference type="EMBL" id="MQL73156.1"/>
    </source>
</evidence>
<evidence type="ECO:0000259" key="3">
    <source>
        <dbReference type="SMART" id="SM00322"/>
    </source>
</evidence>
<protein>
    <recommendedName>
        <fullName evidence="3">K Homology domain-containing protein</fullName>
    </recommendedName>
</protein>
<feature type="domain" description="K Homology" evidence="3">
    <location>
        <begin position="254"/>
        <end position="323"/>
    </location>
</feature>
<dbReference type="PANTHER" id="PTHR10288">
    <property type="entry name" value="KH DOMAIN CONTAINING RNA BINDING PROTEIN"/>
    <property type="match status" value="1"/>
</dbReference>
<keyword evidence="2" id="KW-0694">RNA-binding</keyword>
<keyword evidence="1" id="KW-0677">Repeat</keyword>
<comment type="caution">
    <text evidence="4">The sequence shown here is derived from an EMBL/GenBank/DDBJ whole genome shotgun (WGS) entry which is preliminary data.</text>
</comment>
<sequence>MSHIVFPTIVTGMVWCGGSNQSDSAESDRIRRNPIRPIPIESDRFPCESARFKRIVADQEKLDSPRFPDASNLGTHLSMTHHINTMSASHPAPSCRSDEKPLTDEAERVVELSAFWFYELTYSYVSGQENDDASEASGAGAGHMAANAIRLLIAGSQAGCLIGISGQTIEQIRNSSGAAITILAPNQLPLCASAHESDRVVQLSGDVPEILKALEKIGSMLRENPSTKVISVRTSYNPSLPGSNPSNFQVPPADYVTSEMTIMEKFVGGLIGRNGYNISRIRNVSGATIKVTGQKGENTRQIFFGGSSQQVAVARMLVENYMYSQFMPQNTNF</sequence>